<feature type="region of interest" description="Disordered" evidence="1">
    <location>
        <begin position="451"/>
        <end position="475"/>
    </location>
</feature>
<feature type="compositionally biased region" description="Polar residues" evidence="1">
    <location>
        <begin position="125"/>
        <end position="134"/>
    </location>
</feature>
<comment type="caution">
    <text evidence="2">The sequence shown here is derived from an EMBL/GenBank/DDBJ whole genome shotgun (WGS) entry which is preliminary data.</text>
</comment>
<feature type="compositionally biased region" description="Low complexity" evidence="1">
    <location>
        <begin position="168"/>
        <end position="177"/>
    </location>
</feature>
<organism evidence="2 3">
    <name type="scientific">Marasmiellus scandens</name>
    <dbReference type="NCBI Taxonomy" id="2682957"/>
    <lineage>
        <taxon>Eukaryota</taxon>
        <taxon>Fungi</taxon>
        <taxon>Dikarya</taxon>
        <taxon>Basidiomycota</taxon>
        <taxon>Agaricomycotina</taxon>
        <taxon>Agaricomycetes</taxon>
        <taxon>Agaricomycetidae</taxon>
        <taxon>Agaricales</taxon>
        <taxon>Marasmiineae</taxon>
        <taxon>Omphalotaceae</taxon>
        <taxon>Marasmiellus</taxon>
    </lineage>
</organism>
<sequence length="500" mass="56348">MTSRPEDIASTLFQNASKMKFGRTELNNVHGNMTKTVNDNRKWTNGSYNTTRNTSYGRYTENDNRRYENNDNRNMNNTTNYTSYHREASSHSKRRHERKEDVAHPNEGSARSSELHRRSIAGPPSHSSQPQLESSAFERGFRPAPASSRVSVRNSRRRTRSSRHSVESDSGSEYSSPSEDDMEYDSEGNAHRLGPRRMKAELYDLPAEKWRDIPPPLSGPLPDVHPDHGQSDQRYEDRYNEDRRCKREHDSAYAFEREAEFQQGHSRGVRGQYYNDDPSTRGQHSHNWGSEYPGNGRDGYGRETMPTGINNRHPQYSQVHNRNPYYGAPESSQSRLHEQRYGSPAVQHQNPIRNQQPNVTDQQFAQSQPRASQTPTGDFNPNLSGTFPSATSPYHGQRHMPPYEAVGNTSGSGGAGSVDLSGFHNGRYEQSAAVHRTSESASIPFVGTMTAAPETAGNQPNVVQSDRSSLIGPRGKVSNLSKFSLGKIFRRFSVKGKEKI</sequence>
<feature type="region of interest" description="Disordered" evidence="1">
    <location>
        <begin position="37"/>
        <end position="195"/>
    </location>
</feature>
<accession>A0ABR1JAF8</accession>
<evidence type="ECO:0000313" key="2">
    <source>
        <dbReference type="EMBL" id="KAK7453429.1"/>
    </source>
</evidence>
<feature type="compositionally biased region" description="Basic residues" evidence="1">
    <location>
        <begin position="154"/>
        <end position="163"/>
    </location>
</feature>
<keyword evidence="3" id="KW-1185">Reference proteome</keyword>
<dbReference type="Proteomes" id="UP001498398">
    <property type="component" value="Unassembled WGS sequence"/>
</dbReference>
<feature type="compositionally biased region" description="Low complexity" evidence="1">
    <location>
        <begin position="72"/>
        <end position="83"/>
    </location>
</feature>
<feature type="compositionally biased region" description="Polar residues" evidence="1">
    <location>
        <begin position="456"/>
        <end position="468"/>
    </location>
</feature>
<protein>
    <submittedName>
        <fullName evidence="2">Uncharacterized protein</fullName>
    </submittedName>
</protein>
<name>A0ABR1JAF8_9AGAR</name>
<feature type="compositionally biased region" description="Basic and acidic residues" evidence="1">
    <location>
        <begin position="224"/>
        <end position="245"/>
    </location>
</feature>
<proteinExistence type="predicted"/>
<feature type="region of interest" description="Disordered" evidence="1">
    <location>
        <begin position="258"/>
        <end position="422"/>
    </location>
</feature>
<feature type="compositionally biased region" description="Polar residues" evidence="1">
    <location>
        <begin position="37"/>
        <end position="57"/>
    </location>
</feature>
<gene>
    <name evidence="2" type="ORF">VKT23_011699</name>
</gene>
<dbReference type="EMBL" id="JBANRG010000026">
    <property type="protein sequence ID" value="KAK7453429.1"/>
    <property type="molecule type" value="Genomic_DNA"/>
</dbReference>
<feature type="compositionally biased region" description="Polar residues" evidence="1">
    <location>
        <begin position="307"/>
        <end position="321"/>
    </location>
</feature>
<feature type="region of interest" description="Disordered" evidence="1">
    <location>
        <begin position="210"/>
        <end position="245"/>
    </location>
</feature>
<feature type="compositionally biased region" description="Basic and acidic residues" evidence="1">
    <location>
        <begin position="60"/>
        <end position="71"/>
    </location>
</feature>
<feature type="compositionally biased region" description="Polar residues" evidence="1">
    <location>
        <begin position="346"/>
        <end position="394"/>
    </location>
</feature>
<reference evidence="2 3" key="1">
    <citation type="submission" date="2024-01" db="EMBL/GenBank/DDBJ databases">
        <title>A draft genome for the cacao thread blight pathogen Marasmiellus scandens.</title>
        <authorList>
            <person name="Baruah I.K."/>
            <person name="Leung J."/>
            <person name="Bukari Y."/>
            <person name="Amoako-Attah I."/>
            <person name="Meinhardt L.W."/>
            <person name="Bailey B.A."/>
            <person name="Cohen S.P."/>
        </authorList>
    </citation>
    <scope>NUCLEOTIDE SEQUENCE [LARGE SCALE GENOMIC DNA]</scope>
    <source>
        <strain evidence="2 3">GH-19</strain>
    </source>
</reference>
<evidence type="ECO:0000313" key="3">
    <source>
        <dbReference type="Proteomes" id="UP001498398"/>
    </source>
</evidence>
<evidence type="ECO:0000256" key="1">
    <source>
        <dbReference type="SAM" id="MobiDB-lite"/>
    </source>
</evidence>